<protein>
    <submittedName>
        <fullName evidence="1">Uncharacterized protein</fullName>
    </submittedName>
</protein>
<reference evidence="1 2" key="1">
    <citation type="submission" date="2016-03" db="EMBL/GenBank/DDBJ databases">
        <title>Comparative genomics of the ectomycorrhizal sister species Rhizopogon vinicolor and Rhizopogon vesiculosus (Basidiomycota: Boletales) reveals a divergence of the mating type B locus.</title>
        <authorList>
            <person name="Mujic A.B."/>
            <person name="Kuo A."/>
            <person name="Tritt A."/>
            <person name="Lipzen A."/>
            <person name="Chen C."/>
            <person name="Johnson J."/>
            <person name="Sharma A."/>
            <person name="Barry K."/>
            <person name="Grigoriev I.V."/>
            <person name="Spatafora J.W."/>
        </authorList>
    </citation>
    <scope>NUCLEOTIDE SEQUENCE [LARGE SCALE GENOMIC DNA]</scope>
    <source>
        <strain evidence="1 2">AM-OR11-056</strain>
    </source>
</reference>
<dbReference type="AlphaFoldDB" id="A0A1J8QFU3"/>
<proteinExistence type="predicted"/>
<keyword evidence="2" id="KW-1185">Reference proteome</keyword>
<comment type="caution">
    <text evidence="1">The sequence shown here is derived from an EMBL/GenBank/DDBJ whole genome shotgun (WGS) entry which is preliminary data.</text>
</comment>
<sequence>MSLDNVDGNYDGVVLLANIWNMDTNAQTMSVSWSIIGACGTAYTGRVNDSCVTNGLSVPMNLYLNVVPAFSWNTSTPTGQYDPSIIQTPLYYIPGRQYGHLIQNLWALLIADPRDIPTLQFDTVMTMDPFLPYTMDKKSSVLYYPFDLYVLLLSTLSAVWRLTVNQRFTAYSSVMTINPTDNSTIPIVDVRVYGTVVDWIGSGVFYTTVAPPGASSTLYSLALNLERQKAVKAFAMLLVITN</sequence>
<gene>
    <name evidence="1" type="ORF">AZE42_03780</name>
</gene>
<accession>A0A1J8QFU3</accession>
<evidence type="ECO:0000313" key="1">
    <source>
        <dbReference type="EMBL" id="OJA08274.1"/>
    </source>
</evidence>
<dbReference type="OrthoDB" id="2923771at2759"/>
<name>A0A1J8QFU3_9AGAM</name>
<organism evidence="1 2">
    <name type="scientific">Rhizopogon vesiculosus</name>
    <dbReference type="NCBI Taxonomy" id="180088"/>
    <lineage>
        <taxon>Eukaryota</taxon>
        <taxon>Fungi</taxon>
        <taxon>Dikarya</taxon>
        <taxon>Basidiomycota</taxon>
        <taxon>Agaricomycotina</taxon>
        <taxon>Agaricomycetes</taxon>
        <taxon>Agaricomycetidae</taxon>
        <taxon>Boletales</taxon>
        <taxon>Suillineae</taxon>
        <taxon>Rhizopogonaceae</taxon>
        <taxon>Rhizopogon</taxon>
    </lineage>
</organism>
<dbReference type="Proteomes" id="UP000183567">
    <property type="component" value="Unassembled WGS sequence"/>
</dbReference>
<dbReference type="EMBL" id="LVVM01006350">
    <property type="protein sequence ID" value="OJA08274.1"/>
    <property type="molecule type" value="Genomic_DNA"/>
</dbReference>
<evidence type="ECO:0000313" key="2">
    <source>
        <dbReference type="Proteomes" id="UP000183567"/>
    </source>
</evidence>
<dbReference type="STRING" id="180088.A0A1J8QFU3"/>